<evidence type="ECO:0000313" key="2">
    <source>
        <dbReference type="Proteomes" id="UP000324222"/>
    </source>
</evidence>
<accession>A0A5B7F6Z0</accession>
<sequence length="125" mass="13454">MMITKEEQTSECGSPCTVCNTARDRTAKAKARRRKCVSSCLTEQVTDTFSRGALPEPVFFRDHSTTTATTTTTTTTTCTSPHTPNECYRCCGTLAGPLLQVLEVMVVVVVVVVPAHTAQSPITLA</sequence>
<keyword evidence="2" id="KW-1185">Reference proteome</keyword>
<evidence type="ECO:0000313" key="1">
    <source>
        <dbReference type="EMBL" id="MPC42911.1"/>
    </source>
</evidence>
<gene>
    <name evidence="1" type="ORF">E2C01_036544</name>
</gene>
<comment type="caution">
    <text evidence="1">The sequence shown here is derived from an EMBL/GenBank/DDBJ whole genome shotgun (WGS) entry which is preliminary data.</text>
</comment>
<name>A0A5B7F6Z0_PORTR</name>
<dbReference type="EMBL" id="VSRR010005611">
    <property type="protein sequence ID" value="MPC42911.1"/>
    <property type="molecule type" value="Genomic_DNA"/>
</dbReference>
<reference evidence="1 2" key="1">
    <citation type="submission" date="2019-05" db="EMBL/GenBank/DDBJ databases">
        <title>Another draft genome of Portunus trituberculatus and its Hox gene families provides insights of decapod evolution.</title>
        <authorList>
            <person name="Jeong J.-H."/>
            <person name="Song I."/>
            <person name="Kim S."/>
            <person name="Choi T."/>
            <person name="Kim D."/>
            <person name="Ryu S."/>
            <person name="Kim W."/>
        </authorList>
    </citation>
    <scope>NUCLEOTIDE SEQUENCE [LARGE SCALE GENOMIC DNA]</scope>
    <source>
        <tissue evidence="1">Muscle</tissue>
    </source>
</reference>
<protein>
    <submittedName>
        <fullName evidence="1">Uncharacterized protein</fullName>
    </submittedName>
</protein>
<dbReference type="Proteomes" id="UP000324222">
    <property type="component" value="Unassembled WGS sequence"/>
</dbReference>
<dbReference type="AlphaFoldDB" id="A0A5B7F6Z0"/>
<organism evidence="1 2">
    <name type="scientific">Portunus trituberculatus</name>
    <name type="common">Swimming crab</name>
    <name type="synonym">Neptunus trituberculatus</name>
    <dbReference type="NCBI Taxonomy" id="210409"/>
    <lineage>
        <taxon>Eukaryota</taxon>
        <taxon>Metazoa</taxon>
        <taxon>Ecdysozoa</taxon>
        <taxon>Arthropoda</taxon>
        <taxon>Crustacea</taxon>
        <taxon>Multicrustacea</taxon>
        <taxon>Malacostraca</taxon>
        <taxon>Eumalacostraca</taxon>
        <taxon>Eucarida</taxon>
        <taxon>Decapoda</taxon>
        <taxon>Pleocyemata</taxon>
        <taxon>Brachyura</taxon>
        <taxon>Eubrachyura</taxon>
        <taxon>Portunoidea</taxon>
        <taxon>Portunidae</taxon>
        <taxon>Portuninae</taxon>
        <taxon>Portunus</taxon>
    </lineage>
</organism>
<proteinExistence type="predicted"/>